<evidence type="ECO:0000256" key="7">
    <source>
        <dbReference type="PROSITE-ProRule" id="PRU01091"/>
    </source>
</evidence>
<dbReference type="Proteomes" id="UP001523565">
    <property type="component" value="Unassembled WGS sequence"/>
</dbReference>
<keyword evidence="4" id="KW-0804">Transcription</keyword>
<organism evidence="10 11">
    <name type="scientific">Ohessyouella blattaphilus</name>
    <dbReference type="NCBI Taxonomy" id="2949333"/>
    <lineage>
        <taxon>Bacteria</taxon>
        <taxon>Bacillati</taxon>
        <taxon>Bacillota</taxon>
        <taxon>Clostridia</taxon>
        <taxon>Lachnospirales</taxon>
        <taxon>Lachnospiraceae</taxon>
        <taxon>Ohessyouella</taxon>
    </lineage>
</organism>
<dbReference type="PANTHER" id="PTHR48111">
    <property type="entry name" value="REGULATOR OF RPOS"/>
    <property type="match status" value="1"/>
</dbReference>
<feature type="domain" description="OmpR/PhoB-type" evidence="9">
    <location>
        <begin position="132"/>
        <end position="232"/>
    </location>
</feature>
<dbReference type="PROSITE" id="PS50110">
    <property type="entry name" value="RESPONSE_REGULATORY"/>
    <property type="match status" value="1"/>
</dbReference>
<dbReference type="RefSeq" id="WP_262069730.1">
    <property type="nucleotide sequence ID" value="NZ_JAMXOC010000018.1"/>
</dbReference>
<keyword evidence="3 7" id="KW-0238">DNA-binding</keyword>
<dbReference type="PROSITE" id="PS51755">
    <property type="entry name" value="OMPR_PHOB"/>
    <property type="match status" value="1"/>
</dbReference>
<protein>
    <recommendedName>
        <fullName evidence="1">Stage 0 sporulation protein A homolog</fullName>
    </recommendedName>
</protein>
<dbReference type="Gene3D" id="6.10.250.690">
    <property type="match status" value="1"/>
</dbReference>
<sequence length="232" mass="26767">MHKILVVDDEREIADVIALYLQSEETEVKTCYNGEDALEYISKNPLDLAILDIMLPDIDGFEILKQIREEYKFPVIMLTAKDSDMDKITGLTLGADDYILKPFNMMELAARVRAQLRRYTQYNTSGEGKEDEQVIDFGGLYLDRASHECVYNGTTLTLTPIEFDILWLLCSNRGKVISSQELFENVWHEEYYKSSNNTVMVHIRHLREKMSTPTGKSDFIKTVWGVGYKVEE</sequence>
<gene>
    <name evidence="10" type="primary">vanR</name>
    <name evidence="10" type="ORF">NK118_11365</name>
</gene>
<keyword evidence="2" id="KW-0805">Transcription regulation</keyword>
<dbReference type="InterPro" id="IPR039420">
    <property type="entry name" value="WalR-like"/>
</dbReference>
<dbReference type="SMART" id="SM00862">
    <property type="entry name" value="Trans_reg_C"/>
    <property type="match status" value="1"/>
</dbReference>
<feature type="DNA-binding region" description="OmpR/PhoB-type" evidence="7">
    <location>
        <begin position="132"/>
        <end position="232"/>
    </location>
</feature>
<evidence type="ECO:0000256" key="3">
    <source>
        <dbReference type="ARBA" id="ARBA00023125"/>
    </source>
</evidence>
<dbReference type="Gene3D" id="3.40.50.2300">
    <property type="match status" value="1"/>
</dbReference>
<dbReference type="Pfam" id="PF00072">
    <property type="entry name" value="Response_reg"/>
    <property type="match status" value="1"/>
</dbReference>
<dbReference type="CDD" id="cd00383">
    <property type="entry name" value="trans_reg_C"/>
    <property type="match status" value="1"/>
</dbReference>
<dbReference type="InterPro" id="IPR011006">
    <property type="entry name" value="CheY-like_superfamily"/>
</dbReference>
<comment type="function">
    <text evidence="5">May play the central regulatory role in sporulation. It may be an element of the effector pathway responsible for the activation of sporulation genes in response to nutritional stress. Spo0A may act in concert with spo0H (a sigma factor) to control the expression of some genes that are critical to the sporulation process.</text>
</comment>
<evidence type="ECO:0000313" key="11">
    <source>
        <dbReference type="Proteomes" id="UP001523565"/>
    </source>
</evidence>
<dbReference type="SUPFAM" id="SSF46894">
    <property type="entry name" value="C-terminal effector domain of the bipartite response regulators"/>
    <property type="match status" value="1"/>
</dbReference>
<dbReference type="Gene3D" id="1.10.10.10">
    <property type="entry name" value="Winged helix-like DNA-binding domain superfamily/Winged helix DNA-binding domain"/>
    <property type="match status" value="1"/>
</dbReference>
<dbReference type="EMBL" id="JAMZFV010000018">
    <property type="protein sequence ID" value="MCP1110850.1"/>
    <property type="molecule type" value="Genomic_DNA"/>
</dbReference>
<dbReference type="InterPro" id="IPR036388">
    <property type="entry name" value="WH-like_DNA-bd_sf"/>
</dbReference>
<evidence type="ECO:0000256" key="2">
    <source>
        <dbReference type="ARBA" id="ARBA00023015"/>
    </source>
</evidence>
<dbReference type="NCBIfam" id="NF033117">
    <property type="entry name" value="vanR_ACDEGLN"/>
    <property type="match status" value="1"/>
</dbReference>
<feature type="modified residue" description="4-aspartylphosphate" evidence="6">
    <location>
        <position position="52"/>
    </location>
</feature>
<evidence type="ECO:0000256" key="5">
    <source>
        <dbReference type="ARBA" id="ARBA00024867"/>
    </source>
</evidence>
<dbReference type="SMART" id="SM00448">
    <property type="entry name" value="REC"/>
    <property type="match status" value="1"/>
</dbReference>
<feature type="domain" description="Response regulatory" evidence="8">
    <location>
        <begin position="3"/>
        <end position="116"/>
    </location>
</feature>
<keyword evidence="11" id="KW-1185">Reference proteome</keyword>
<dbReference type="InterPro" id="IPR001867">
    <property type="entry name" value="OmpR/PhoB-type_DNA-bd"/>
</dbReference>
<comment type="caution">
    <text evidence="10">The sequence shown here is derived from an EMBL/GenBank/DDBJ whole genome shotgun (WGS) entry which is preliminary data.</text>
</comment>
<dbReference type="CDD" id="cd17574">
    <property type="entry name" value="REC_OmpR"/>
    <property type="match status" value="1"/>
</dbReference>
<dbReference type="PANTHER" id="PTHR48111:SF2">
    <property type="entry name" value="RESPONSE REGULATOR SAER"/>
    <property type="match status" value="1"/>
</dbReference>
<dbReference type="InterPro" id="IPR001789">
    <property type="entry name" value="Sig_transdc_resp-reg_receiver"/>
</dbReference>
<dbReference type="InterPro" id="IPR016032">
    <property type="entry name" value="Sig_transdc_resp-reg_C-effctor"/>
</dbReference>
<evidence type="ECO:0000259" key="9">
    <source>
        <dbReference type="PROSITE" id="PS51755"/>
    </source>
</evidence>
<dbReference type="InterPro" id="IPR058211">
    <property type="entry name" value="VanR-like"/>
</dbReference>
<accession>A0ABT1EJG9</accession>
<dbReference type="Pfam" id="PF00486">
    <property type="entry name" value="Trans_reg_C"/>
    <property type="match status" value="1"/>
</dbReference>
<reference evidence="10 11" key="1">
    <citation type="journal article" date="2022" name="Genome Biol. Evol.">
        <title>Host diet, physiology and behaviors set the stage for Lachnospiraceae cladogenesis.</title>
        <authorList>
            <person name="Vera-Ponce De Leon A."/>
            <person name="Schneider M."/>
            <person name="Jahnes B.C."/>
            <person name="Sadowski V."/>
            <person name="Camuy-Velez L.A."/>
            <person name="Duan J."/>
            <person name="Sabree Z.L."/>
        </authorList>
    </citation>
    <scope>NUCLEOTIDE SEQUENCE [LARGE SCALE GENOMIC DNA]</scope>
    <source>
        <strain evidence="10 11">PAL227</strain>
    </source>
</reference>
<name>A0ABT1EJG9_9FIRM</name>
<evidence type="ECO:0000313" key="10">
    <source>
        <dbReference type="EMBL" id="MCP1110850.1"/>
    </source>
</evidence>
<proteinExistence type="predicted"/>
<keyword evidence="6" id="KW-0597">Phosphoprotein</keyword>
<evidence type="ECO:0000256" key="1">
    <source>
        <dbReference type="ARBA" id="ARBA00018672"/>
    </source>
</evidence>
<evidence type="ECO:0000259" key="8">
    <source>
        <dbReference type="PROSITE" id="PS50110"/>
    </source>
</evidence>
<evidence type="ECO:0000256" key="4">
    <source>
        <dbReference type="ARBA" id="ARBA00023163"/>
    </source>
</evidence>
<evidence type="ECO:0000256" key="6">
    <source>
        <dbReference type="PROSITE-ProRule" id="PRU00169"/>
    </source>
</evidence>
<dbReference type="SUPFAM" id="SSF52172">
    <property type="entry name" value="CheY-like"/>
    <property type="match status" value="1"/>
</dbReference>